<evidence type="ECO:0000313" key="2">
    <source>
        <dbReference type="EMBL" id="PAV88148.1"/>
    </source>
</evidence>
<dbReference type="InterPro" id="IPR002918">
    <property type="entry name" value="Lipase_EstA/Esterase_EstB"/>
</dbReference>
<comment type="caution">
    <text evidence="2">The sequence shown here is derived from an EMBL/GenBank/DDBJ whole genome shotgun (WGS) entry which is preliminary data.</text>
</comment>
<evidence type="ECO:0000256" key="1">
    <source>
        <dbReference type="SAM" id="SignalP"/>
    </source>
</evidence>
<dbReference type="EMBL" id="LIAE01006533">
    <property type="protein sequence ID" value="PAV88148.1"/>
    <property type="molecule type" value="Genomic_DNA"/>
</dbReference>
<proteinExistence type="predicted"/>
<dbReference type="PANTHER" id="PTHR32015">
    <property type="entry name" value="FASTING INDUCED LIPASE"/>
    <property type="match status" value="1"/>
</dbReference>
<feature type="signal peptide" evidence="1">
    <location>
        <begin position="1"/>
        <end position="26"/>
    </location>
</feature>
<sequence length="307" mass="33914">MWQPFLIVALTHQLLLVNTLFSPTFRQFLVQSYGQGVANQLERQDLGGAGSYGGGQHVIGSRTKKQAVILVHGITNTAGTFDGHRKHLLNTGWTEETVYATTYGDGGKTLAPLVDVKCQYIKQVRWMIQVVAAYTQRKVDVIGYSLGSPVARKALMGGACVDTGENLGPPIGELVDTFLGVAGKYIFTIYGTRDDKVGYKNACGELSSTIDGQDAGYERFRKLSVQIVQLSDEIVHLYLDNNRLDESAFEGAKFQSVKTLSLRNNRVKDVNRFVKILNESFPNLKSLDILGNPVCAKEDLLEYEKIK</sequence>
<accession>A0A2A2LPT6</accession>
<dbReference type="Pfam" id="PF01674">
    <property type="entry name" value="Lipase_2"/>
    <property type="match status" value="1"/>
</dbReference>
<dbReference type="SUPFAM" id="SSF52058">
    <property type="entry name" value="L domain-like"/>
    <property type="match status" value="1"/>
</dbReference>
<evidence type="ECO:0000313" key="3">
    <source>
        <dbReference type="Proteomes" id="UP000218231"/>
    </source>
</evidence>
<keyword evidence="1" id="KW-0732">Signal</keyword>
<gene>
    <name evidence="2" type="ORF">WR25_17759</name>
</gene>
<dbReference type="SUPFAM" id="SSF53474">
    <property type="entry name" value="alpha/beta-Hydrolases"/>
    <property type="match status" value="1"/>
</dbReference>
<organism evidence="2 3">
    <name type="scientific">Diploscapter pachys</name>
    <dbReference type="NCBI Taxonomy" id="2018661"/>
    <lineage>
        <taxon>Eukaryota</taxon>
        <taxon>Metazoa</taxon>
        <taxon>Ecdysozoa</taxon>
        <taxon>Nematoda</taxon>
        <taxon>Chromadorea</taxon>
        <taxon>Rhabditida</taxon>
        <taxon>Rhabditina</taxon>
        <taxon>Rhabditomorpha</taxon>
        <taxon>Rhabditoidea</taxon>
        <taxon>Rhabditidae</taxon>
        <taxon>Diploscapter</taxon>
    </lineage>
</organism>
<dbReference type="GO" id="GO:0016042">
    <property type="term" value="P:lipid catabolic process"/>
    <property type="evidence" value="ECO:0007669"/>
    <property type="project" value="InterPro"/>
</dbReference>
<feature type="chain" id="PRO_5012471796" description="Lipase domain-containing protein" evidence="1">
    <location>
        <begin position="27"/>
        <end position="307"/>
    </location>
</feature>
<dbReference type="STRING" id="2018661.A0A2A2LPT6"/>
<protein>
    <recommendedName>
        <fullName evidence="4">Lipase domain-containing protein</fullName>
    </recommendedName>
</protein>
<dbReference type="Proteomes" id="UP000218231">
    <property type="component" value="Unassembled WGS sequence"/>
</dbReference>
<keyword evidence="3" id="KW-1185">Reference proteome</keyword>
<dbReference type="InterPro" id="IPR029058">
    <property type="entry name" value="AB_hydrolase_fold"/>
</dbReference>
<reference evidence="2 3" key="1">
    <citation type="journal article" date="2017" name="Curr. Biol.">
        <title>Genome architecture and evolution of a unichromosomal asexual nematode.</title>
        <authorList>
            <person name="Fradin H."/>
            <person name="Zegar C."/>
            <person name="Gutwein M."/>
            <person name="Lucas J."/>
            <person name="Kovtun M."/>
            <person name="Corcoran D."/>
            <person name="Baugh L.R."/>
            <person name="Kiontke K."/>
            <person name="Gunsalus K."/>
            <person name="Fitch D.H."/>
            <person name="Piano F."/>
        </authorList>
    </citation>
    <scope>NUCLEOTIDE SEQUENCE [LARGE SCALE GENOMIC DNA]</scope>
    <source>
        <strain evidence="2">PF1309</strain>
    </source>
</reference>
<dbReference type="OrthoDB" id="5863113at2759"/>
<evidence type="ECO:0008006" key="4">
    <source>
        <dbReference type="Google" id="ProtNLM"/>
    </source>
</evidence>
<dbReference type="GO" id="GO:0016298">
    <property type="term" value="F:lipase activity"/>
    <property type="evidence" value="ECO:0007669"/>
    <property type="project" value="TreeGrafter"/>
</dbReference>
<dbReference type="PANTHER" id="PTHR32015:SF12">
    <property type="entry name" value="LIPASE RELATED"/>
    <property type="match status" value="1"/>
</dbReference>
<dbReference type="AlphaFoldDB" id="A0A2A2LPT6"/>
<name>A0A2A2LPT6_9BILA</name>
<dbReference type="Gene3D" id="3.40.50.1820">
    <property type="entry name" value="alpha/beta hydrolase"/>
    <property type="match status" value="1"/>
</dbReference>